<comment type="caution">
    <text evidence="3">The sequence shown here is derived from an EMBL/GenBank/DDBJ whole genome shotgun (WGS) entry which is preliminary data.</text>
</comment>
<dbReference type="SUPFAM" id="SSF51430">
    <property type="entry name" value="NAD(P)-linked oxidoreductase"/>
    <property type="match status" value="1"/>
</dbReference>
<dbReference type="Proteomes" id="UP001361239">
    <property type="component" value="Unassembled WGS sequence"/>
</dbReference>
<name>A0ABU8S1S3_9SPHN</name>
<keyword evidence="4" id="KW-1185">Reference proteome</keyword>
<protein>
    <submittedName>
        <fullName evidence="3">Aldo/keto reductase</fullName>
        <ecNumber evidence="3">1.1.1.-</ecNumber>
    </submittedName>
</protein>
<dbReference type="EC" id="1.1.1.-" evidence="3"/>
<reference evidence="3 4" key="1">
    <citation type="submission" date="2024-03" db="EMBL/GenBank/DDBJ databases">
        <authorList>
            <person name="Jo J.-H."/>
        </authorList>
    </citation>
    <scope>NUCLEOTIDE SEQUENCE [LARGE SCALE GENOMIC DNA]</scope>
    <source>
        <strain evidence="3 4">PS1R-30</strain>
    </source>
</reference>
<dbReference type="InterPro" id="IPR036812">
    <property type="entry name" value="NAD(P)_OxRdtase_dom_sf"/>
</dbReference>
<dbReference type="CDD" id="cd19079">
    <property type="entry name" value="AKR_EcYajO-like"/>
    <property type="match status" value="1"/>
</dbReference>
<dbReference type="GO" id="GO:0016491">
    <property type="term" value="F:oxidoreductase activity"/>
    <property type="evidence" value="ECO:0007669"/>
    <property type="project" value="UniProtKB-KW"/>
</dbReference>
<evidence type="ECO:0000313" key="4">
    <source>
        <dbReference type="Proteomes" id="UP001361239"/>
    </source>
</evidence>
<dbReference type="PANTHER" id="PTHR43364">
    <property type="entry name" value="NADH-SPECIFIC METHYLGLYOXAL REDUCTASE-RELATED"/>
    <property type="match status" value="1"/>
</dbReference>
<proteinExistence type="predicted"/>
<evidence type="ECO:0000256" key="1">
    <source>
        <dbReference type="ARBA" id="ARBA00023002"/>
    </source>
</evidence>
<dbReference type="Pfam" id="PF00248">
    <property type="entry name" value="Aldo_ket_red"/>
    <property type="match status" value="1"/>
</dbReference>
<dbReference type="InterPro" id="IPR023210">
    <property type="entry name" value="NADP_OxRdtase_dom"/>
</dbReference>
<organism evidence="3 4">
    <name type="scientific">Novosphingobium anseongense</name>
    <dbReference type="NCBI Taxonomy" id="3133436"/>
    <lineage>
        <taxon>Bacteria</taxon>
        <taxon>Pseudomonadati</taxon>
        <taxon>Pseudomonadota</taxon>
        <taxon>Alphaproteobacteria</taxon>
        <taxon>Sphingomonadales</taxon>
        <taxon>Sphingomonadaceae</taxon>
        <taxon>Novosphingobium</taxon>
    </lineage>
</organism>
<evidence type="ECO:0000259" key="2">
    <source>
        <dbReference type="Pfam" id="PF00248"/>
    </source>
</evidence>
<dbReference type="EMBL" id="JBBHJZ010000007">
    <property type="protein sequence ID" value="MEJ5979305.1"/>
    <property type="molecule type" value="Genomic_DNA"/>
</dbReference>
<accession>A0ABU8S1S3</accession>
<feature type="domain" description="NADP-dependent oxidoreductase" evidence="2">
    <location>
        <begin position="15"/>
        <end position="305"/>
    </location>
</feature>
<keyword evidence="1 3" id="KW-0560">Oxidoreductase</keyword>
<dbReference type="PANTHER" id="PTHR43364:SF4">
    <property type="entry name" value="NAD(P)-LINKED OXIDOREDUCTASE SUPERFAMILY PROTEIN"/>
    <property type="match status" value="1"/>
</dbReference>
<dbReference type="Gene3D" id="3.20.20.100">
    <property type="entry name" value="NADP-dependent oxidoreductase domain"/>
    <property type="match status" value="1"/>
</dbReference>
<dbReference type="RefSeq" id="WP_339589246.1">
    <property type="nucleotide sequence ID" value="NZ_JBBHJZ010000007.1"/>
</dbReference>
<dbReference type="InterPro" id="IPR050523">
    <property type="entry name" value="AKR_Detox_Biosynth"/>
</dbReference>
<gene>
    <name evidence="3" type="ORF">WG901_21810</name>
</gene>
<sequence length="330" mass="35406">MEPVRLGRSGLKVSPLALGTAAFGDPSLRAWNLGEEAASSLVAAAFDRGVTLFDTGSTYGGGLAETRLGAALARLGHRHDVTITTKIFFPTGPGPNERGLSRQHLTNVLDRSLKRLGTDFVDLLMIHRFDSGTPIEETLATLEHFVRSGRVRYLGASSMSAWRLMKMLSLQDRQGFSPFIAMQGHYNLVYREEEREMIPLCREEGLGYMAWSPLARGRLAGPQADITRLQGDPLARASFDPALDRPALDALSVLAAATGLGQAELSLAWLAGKGVIPVIGPSGIEQLDRAIAGVRLAKEELSFASVESAYLPHAVIGFDPKAESASAPDS</sequence>
<evidence type="ECO:0000313" key="3">
    <source>
        <dbReference type="EMBL" id="MEJ5979305.1"/>
    </source>
</evidence>